<dbReference type="EMBL" id="JAZHGC010000039">
    <property type="protein sequence ID" value="MEM5290656.1"/>
    <property type="molecule type" value="Genomic_DNA"/>
</dbReference>
<dbReference type="SUPFAM" id="SSF46689">
    <property type="entry name" value="Homeodomain-like"/>
    <property type="match status" value="1"/>
</dbReference>
<dbReference type="Proteomes" id="UP001494588">
    <property type="component" value="Unassembled WGS sequence"/>
</dbReference>
<organism evidence="1 2">
    <name type="scientific">Paraburkholderia sabiae</name>
    <dbReference type="NCBI Taxonomy" id="273251"/>
    <lineage>
        <taxon>Bacteria</taxon>
        <taxon>Pseudomonadati</taxon>
        <taxon>Pseudomonadota</taxon>
        <taxon>Betaproteobacteria</taxon>
        <taxon>Burkholderiales</taxon>
        <taxon>Burkholderiaceae</taxon>
        <taxon>Paraburkholderia</taxon>
    </lineage>
</organism>
<dbReference type="NCBIfam" id="NF047595">
    <property type="entry name" value="IS66_ISRel24_TnpA"/>
    <property type="match status" value="1"/>
</dbReference>
<sequence length="136" mass="15050">MDELDEVVTAAPKRPNFTPEFRQSIIEMMLKPGACVAQIAREHGLNDNMLFKWRRRYLEAQARGTASVPTLTGTVQGTDSTSMLPVNIIDMPVSASQPAASAAAVCEVEVEVGKRRVRIRGVSQEFAERFLKDCLK</sequence>
<dbReference type="RefSeq" id="WP_233471650.1">
    <property type="nucleotide sequence ID" value="NZ_CAJHCS010000001.1"/>
</dbReference>
<evidence type="ECO:0000313" key="1">
    <source>
        <dbReference type="EMBL" id="MEM5290656.1"/>
    </source>
</evidence>
<gene>
    <name evidence="1" type="ORF">V4C55_33550</name>
</gene>
<dbReference type="Pfam" id="PF01527">
    <property type="entry name" value="HTH_Tnp_1"/>
    <property type="match status" value="1"/>
</dbReference>
<accession>A0ABU9QME3</accession>
<comment type="caution">
    <text evidence="1">The sequence shown here is derived from an EMBL/GenBank/DDBJ whole genome shotgun (WGS) entry which is preliminary data.</text>
</comment>
<reference evidence="1 2" key="1">
    <citation type="submission" date="2024-01" db="EMBL/GenBank/DDBJ databases">
        <title>The diversity of rhizobia nodulating Mimosa spp. in eleven states of Brazil covering several biomes is determined by host plant, location, and edaphic factors.</title>
        <authorList>
            <person name="Rouws L."/>
            <person name="Barauna A."/>
            <person name="Beukes C."/>
            <person name="De Faria S.M."/>
            <person name="Gross E."/>
            <person name="Dos Reis Junior F.B."/>
            <person name="Simon M."/>
            <person name="Maluk M."/>
            <person name="Odee D.W."/>
            <person name="Kenicer G."/>
            <person name="Young J.P.W."/>
            <person name="Reis V.M."/>
            <person name="Zilli J."/>
            <person name="James E.K."/>
        </authorList>
    </citation>
    <scope>NUCLEOTIDE SEQUENCE [LARGE SCALE GENOMIC DNA]</scope>
    <source>
        <strain evidence="1 2">JPY77</strain>
    </source>
</reference>
<dbReference type="InterPro" id="IPR002514">
    <property type="entry name" value="Transposase_8"/>
</dbReference>
<evidence type="ECO:0000313" key="2">
    <source>
        <dbReference type="Proteomes" id="UP001494588"/>
    </source>
</evidence>
<protein>
    <submittedName>
        <fullName evidence="1">Transposase</fullName>
    </submittedName>
</protein>
<dbReference type="InterPro" id="IPR009057">
    <property type="entry name" value="Homeodomain-like_sf"/>
</dbReference>
<proteinExistence type="predicted"/>
<name>A0ABU9QME3_9BURK</name>
<keyword evidence="2" id="KW-1185">Reference proteome</keyword>